<dbReference type="Proteomes" id="UP001497480">
    <property type="component" value="Unassembled WGS sequence"/>
</dbReference>
<dbReference type="InterPro" id="IPR012876">
    <property type="entry name" value="DUF1677_pln"/>
</dbReference>
<keyword evidence="2" id="KW-1185">Reference proteome</keyword>
<evidence type="ECO:0000313" key="2">
    <source>
        <dbReference type="Proteomes" id="UP001497480"/>
    </source>
</evidence>
<proteinExistence type="predicted"/>
<dbReference type="PANTHER" id="PTHR33108:SF14">
    <property type="entry name" value="OS01G0745000 PROTEIN"/>
    <property type="match status" value="1"/>
</dbReference>
<gene>
    <name evidence="1" type="ORF">LLUT_LOCUS20311</name>
</gene>
<comment type="caution">
    <text evidence="1">The sequence shown here is derived from an EMBL/GenBank/DDBJ whole genome shotgun (WGS) entry which is preliminary data.</text>
</comment>
<evidence type="ECO:0000313" key="1">
    <source>
        <dbReference type="EMBL" id="CAL0319251.1"/>
    </source>
</evidence>
<dbReference type="EMBL" id="CAXHTB010000014">
    <property type="protein sequence ID" value="CAL0319251.1"/>
    <property type="molecule type" value="Genomic_DNA"/>
</dbReference>
<dbReference type="AlphaFoldDB" id="A0AAV1XCB3"/>
<dbReference type="PANTHER" id="PTHR33108">
    <property type="entry name" value="OS01G0745000 PROTEIN"/>
    <property type="match status" value="1"/>
</dbReference>
<accession>A0AAV1XCB3</accession>
<organism evidence="1 2">
    <name type="scientific">Lupinus luteus</name>
    <name type="common">European yellow lupine</name>
    <dbReference type="NCBI Taxonomy" id="3873"/>
    <lineage>
        <taxon>Eukaryota</taxon>
        <taxon>Viridiplantae</taxon>
        <taxon>Streptophyta</taxon>
        <taxon>Embryophyta</taxon>
        <taxon>Tracheophyta</taxon>
        <taxon>Spermatophyta</taxon>
        <taxon>Magnoliopsida</taxon>
        <taxon>eudicotyledons</taxon>
        <taxon>Gunneridae</taxon>
        <taxon>Pentapetalae</taxon>
        <taxon>rosids</taxon>
        <taxon>fabids</taxon>
        <taxon>Fabales</taxon>
        <taxon>Fabaceae</taxon>
        <taxon>Papilionoideae</taxon>
        <taxon>50 kb inversion clade</taxon>
        <taxon>genistoids sensu lato</taxon>
        <taxon>core genistoids</taxon>
        <taxon>Genisteae</taxon>
        <taxon>Lupinus</taxon>
    </lineage>
</organism>
<sequence>METGNGKRKTLNEKNQPKVQKEIDKYYKLELEIRNFASIEEVEQAECQCCGLKEECTIVYITQVQECYCGKWVCGLCSEAVKERIRGSSKLSMQDALSSHREFYQKYNCTRLNPKLSLTLSMREIVKRSLENKKSKGVRISKFGRSTSYP</sequence>
<reference evidence="1 2" key="1">
    <citation type="submission" date="2024-03" db="EMBL/GenBank/DDBJ databases">
        <authorList>
            <person name="Martinez-Hernandez J."/>
        </authorList>
    </citation>
    <scope>NUCLEOTIDE SEQUENCE [LARGE SCALE GENOMIC DNA]</scope>
</reference>
<dbReference type="Pfam" id="PF07911">
    <property type="entry name" value="DUF1677"/>
    <property type="match status" value="1"/>
</dbReference>
<name>A0AAV1XCB3_LUPLU</name>
<protein>
    <submittedName>
        <fullName evidence="1">Uncharacterized protein</fullName>
    </submittedName>
</protein>